<protein>
    <recommendedName>
        <fullName evidence="5">Protein NO VEIN C-terminal domain-containing protein</fullName>
    </recommendedName>
</protein>
<feature type="domain" description="Protein NO VEIN C-terminal" evidence="1">
    <location>
        <begin position="2543"/>
        <end position="2631"/>
    </location>
</feature>
<evidence type="ECO:0008006" key="5">
    <source>
        <dbReference type="Google" id="ProtNLM"/>
    </source>
</evidence>
<dbReference type="SUPFAM" id="SSF55874">
    <property type="entry name" value="ATPase domain of HSP90 chaperone/DNA topoisomerase II/histidine kinase"/>
    <property type="match status" value="1"/>
</dbReference>
<comment type="caution">
    <text evidence="3">The sequence shown here is derived from an EMBL/GenBank/DDBJ whole genome shotgun (WGS) entry which is preliminary data.</text>
</comment>
<evidence type="ECO:0000313" key="4">
    <source>
        <dbReference type="Proteomes" id="UP000822688"/>
    </source>
</evidence>
<organism evidence="3 4">
    <name type="scientific">Ceratodon purpureus</name>
    <name type="common">Fire moss</name>
    <name type="synonym">Dicranum purpureum</name>
    <dbReference type="NCBI Taxonomy" id="3225"/>
    <lineage>
        <taxon>Eukaryota</taxon>
        <taxon>Viridiplantae</taxon>
        <taxon>Streptophyta</taxon>
        <taxon>Embryophyta</taxon>
        <taxon>Bryophyta</taxon>
        <taxon>Bryophytina</taxon>
        <taxon>Bryopsida</taxon>
        <taxon>Dicranidae</taxon>
        <taxon>Pseudoditrichales</taxon>
        <taxon>Ditrichaceae</taxon>
        <taxon>Ceratodon</taxon>
    </lineage>
</organism>
<dbReference type="Gene3D" id="3.30.565.10">
    <property type="entry name" value="Histidine kinase-like ATPase, C-terminal domain"/>
    <property type="match status" value="1"/>
</dbReference>
<proteinExistence type="predicted"/>
<accession>A0A8T0HHE0</accession>
<dbReference type="Proteomes" id="UP000822688">
    <property type="component" value="Chromosome 6"/>
</dbReference>
<dbReference type="InterPro" id="IPR036890">
    <property type="entry name" value="HATPase_C_sf"/>
</dbReference>
<dbReference type="InterPro" id="IPR058210">
    <property type="entry name" value="SACS/Nov_dom"/>
</dbReference>
<evidence type="ECO:0000259" key="2">
    <source>
        <dbReference type="Pfam" id="PF25794"/>
    </source>
</evidence>
<evidence type="ECO:0000313" key="3">
    <source>
        <dbReference type="EMBL" id="KAG0569649.1"/>
    </source>
</evidence>
<name>A0A8T0HHE0_CERPU</name>
<dbReference type="Pfam" id="PF25794">
    <property type="entry name" value="SACS"/>
    <property type="match status" value="1"/>
</dbReference>
<dbReference type="EMBL" id="CM026427">
    <property type="protein sequence ID" value="KAG0569649.1"/>
    <property type="molecule type" value="Genomic_DNA"/>
</dbReference>
<sequence>MNGNHHWDGRPVFTQPGWGFDGVGEVPPPGVAAVPGGPMFRMPAPGGMGMGIGVANGGPWGAPSWGGPPPGVQGPAWGVPLQQQGNFHMMQMQQPAQQSVQQPVQQMMRANPEMVTGPGAEREAVSSRGLDVGRNRDEVVQRAEKAARQAYEELVGEEKHISVTKLSQRTLAALGISSFELLGFRMQDVPCLRNLALVESKVNANIHAHIAAKRITTLHDLGCELTQEEGVSKFEDLGIGPLLLHPLVVRYFTPPDEVLPITTDEVMQNLADYIGDSNYNRVELDDFMGHLQRIHKAPTRLHLGVRIQTLGLHVGAVLRAKRAEEQFIKNWEALAKTRTTLKTTSVVARVSDFLSSQKQQNEGLKRKRNHIYFHSDDEDETERPSKVCPGQDRQAKMAKIKELFEQLDSANKMKDAVKNMAYSTERVGTVTGPPTCPYPSAAEERLRAKKQTQLKIDLENERREACVMSWSEVMEFVTVLKHAGKNSTVLQVLKHLVDFPWLDNNHNTKKTKVLKLLKSKPAIGLLYVAVLSIRMGLFDSTYDVLEDTALQQQEETLAAQTIAATEPITIDCKPSAPLETKVTNDNPEACAGSDLKTEVVSKCRTCNSPKVPLHRVQAFITQVTHASNDSSSPVDLERRLCKYFIVKKFEDLGLGSLESVLEGCNHGGKTVQSSNSVYYLGALIPADESTPLLNSSVSSSEMDTSVRVGSLGPKTDTDAIKALMNAPMLVNLSEWSQWDTIFAPTLGPLLSWLERDGSNGNICTLLTDSGIILKVDGAATVDNFLPSLMSENPKAVAVHLVSIVVLYGGVNHAPSALLKTYATKALNVLLFSFDGEPHIEVNTKVATFLLDILCALAQELQLFAAKILLPAFSAVVEHSSSILIKSCKVDEHHRLLHMLGLSLGIEEWINDFKACVLTPRTEEKGTQVLSSHETSREISSHESVLEIQQKLPTESIKEVELTAAKVSPEALDKSGKLVNLQTESLVMETDSRFGDIGNDQASRSTVVIEPVDLALGSTGLDLSQRSREVVEAIRRDEFGIGQDLKIQEQDLLARQHARMGRALHRLSQDLYSQDSHFVLELVQNADDNSYGPGVEAALVFIVQCGHVMVFNNEDGFTPANLRALCDVGNSTKAGSSTGYIGHKGIGFKSVFRVTDSPEIHSNGFDVKFDITESNLGFILPTIIEPRQGVNSHSDILKLVAEKVGSQQQAVRWNTRIDLPIKASISNGKGMTSLAAKFDDIHPSLLLFLHRLRCIAVQNDVVSATKLMYREDLADGLVRVVHDKGHATWLVVRQQVLAGVPRPGILDTEIALAFPLLDHTGENYKASSEQQQVFAFLPLRSYGLRFIVQSDFILPSSREEVDSDSAWNQWLRSEIPEVFVKAVETFKSLPSLGSRGAAVSNYLKFVPLEGEVLGFFSALPRLIHARLQATPCLPVEGIGSDWSFPCAVLSGWNEVVRKLIPDPLLKEHLGLQYLDKEVEMSDPLARSLGVQKYGSKTLVAFMKSLLQKSNRVGVLELGWIRDWLVALHDCLLSEQQVSKYANDSESGNSLVQELQALKFIPLAGGSFTAIEDGSVWFANHGAESNDGASKSLVCFPLLYGELRTVHPALFQTSAPEDDVTDDLNVRSKVVSMLHQLGIRPMSAHHVLRSHVLPAMADENCMARDIPLLVQYLGYAKWHLESGCNQCTSDGPLILKELKLNAVISTNNGLLRGGNEEPIHFGKSMGSPFDAQEVLDGCSMKWNEVDESYLHLPLPGQGSPNVESWRKFLGEIGVTDFVQVFPVEKTINDKGASLWNDENWEGVSDDTRCVIEDWECPELVELISSVSALPKITGRKVPKKTKRFYVILSILDKLWPSKYASCWRATYRTSIEKKDAKEGSTFASWVLQVRKLEWIKSSLDNRLHAPTSLFQRCESVSKVLGNHAAYARTQIQNVDLMKAFGFRTEVAVEDCLSLLQHWGSSCQAFEASVAQMSRLYLFLAEHANTKTVRKAFKAQPSIFVPSTSSNAREDILEGSLLSLDSVFWDDSTGALDMLHSLHASSSGIKSSLAHGLKSCNNVKALSVFYPELRIFFVEQSLVREKPDFYGYINILKQLAALTTPSSVLNQVLEVLAALCCELDSGKLTETELQEWKARLQETDCTVLPTTRDQWVTLGNDAGFVCVCDDERIGKEFAENSERLNFLCVSAPQSSATSSKSNSEERCNRVKRLYKSLGIPLLSQAMKREVIAYGSHDAAKIEALVAWALPYAQRYIMQHHVDIYNSLDGKRIRKLLKKLRFVVVDQLYFRYSLQSGQIHSSGRTECGCLFEDNTLHVLAARCEDHCMIYTELSRLFFSGQVNQQLANFLHLITMMASLGSQEADVELYMVNTQGVQPLSVGVAPWKLKQRLQESNLAMTASPVKGKSSLAEVYLKRHAKEEELMPFKKKSSQSYSGWPPRSWVPLPTVKSTAKSSIVVKADSGPLVSGSVLDRTTAATFTEEFHSSPLSTSPSASSWWTTGTDVGLLTDNPDSRTAGATSSGRAFQYPLARDQPVMSSGTEQQQITGRTGEEVAYQYLVKKYGDKHVKWVNEDGETGAPFDMTVQNESGKQEFVEVKTTRSQDKDWFEISAREWEFAQIHGDLYTVLRVILPSAEKSFQIIRFSNPVKLCRDRVIQLALILPFNHTLGAPGTSSPQGMQVATYKVTMP</sequence>
<dbReference type="PANTHER" id="PTHR32387:SF0">
    <property type="entry name" value="PROTEIN NO VEIN"/>
    <property type="match status" value="1"/>
</dbReference>
<gene>
    <name evidence="3" type="ORF">KC19_6G104700</name>
</gene>
<dbReference type="PANTHER" id="PTHR32387">
    <property type="entry name" value="WU:FJ29H11"/>
    <property type="match status" value="1"/>
</dbReference>
<evidence type="ECO:0000259" key="1">
    <source>
        <dbReference type="Pfam" id="PF13020"/>
    </source>
</evidence>
<feature type="domain" description="Sacsin/Nov" evidence="2">
    <location>
        <begin position="1105"/>
        <end position="1257"/>
    </location>
</feature>
<reference evidence="3 4" key="1">
    <citation type="submission" date="2020-06" db="EMBL/GenBank/DDBJ databases">
        <title>WGS assembly of Ceratodon purpureus strain R40.</title>
        <authorList>
            <person name="Carey S.B."/>
            <person name="Jenkins J."/>
            <person name="Shu S."/>
            <person name="Lovell J.T."/>
            <person name="Sreedasyam A."/>
            <person name="Maumus F."/>
            <person name="Tiley G.P."/>
            <person name="Fernandez-Pozo N."/>
            <person name="Barry K."/>
            <person name="Chen C."/>
            <person name="Wang M."/>
            <person name="Lipzen A."/>
            <person name="Daum C."/>
            <person name="Saski C.A."/>
            <person name="Payton A.C."/>
            <person name="Mcbreen J.C."/>
            <person name="Conrad R.E."/>
            <person name="Kollar L.M."/>
            <person name="Olsson S."/>
            <person name="Huttunen S."/>
            <person name="Landis J.B."/>
            <person name="Wickett N.J."/>
            <person name="Johnson M.G."/>
            <person name="Rensing S.A."/>
            <person name="Grimwood J."/>
            <person name="Schmutz J."/>
            <person name="Mcdaniel S.F."/>
        </authorList>
    </citation>
    <scope>NUCLEOTIDE SEQUENCE [LARGE SCALE GENOMIC DNA]</scope>
    <source>
        <strain evidence="3 4">R40</strain>
    </source>
</reference>
<dbReference type="Pfam" id="PF13020">
    <property type="entry name" value="NOV_C"/>
    <property type="match status" value="1"/>
</dbReference>
<keyword evidence="4" id="KW-1185">Reference proteome</keyword>
<dbReference type="NCBIfam" id="NF047352">
    <property type="entry name" value="P_loop_sacsin"/>
    <property type="match status" value="1"/>
</dbReference>
<dbReference type="InterPro" id="IPR052957">
    <property type="entry name" value="Auxin_embryo_med"/>
</dbReference>
<dbReference type="InterPro" id="IPR024975">
    <property type="entry name" value="NOV_C"/>
</dbReference>